<keyword evidence="10" id="KW-0378">Hydrolase</keyword>
<dbReference type="OMA" id="FFLQRID"/>
<dbReference type="Pfam" id="PF00004">
    <property type="entry name" value="AAA"/>
    <property type="match status" value="1"/>
</dbReference>
<evidence type="ECO:0000256" key="10">
    <source>
        <dbReference type="ARBA" id="ARBA00022801"/>
    </source>
</evidence>
<comment type="caution">
    <text evidence="21">The sequence shown here is derived from an EMBL/GenBank/DDBJ whole genome shotgun (WGS) entry which is preliminary data.</text>
</comment>
<dbReference type="GO" id="GO:0034982">
    <property type="term" value="P:mitochondrial protein processing"/>
    <property type="evidence" value="ECO:0007669"/>
    <property type="project" value="TreeGrafter"/>
</dbReference>
<comment type="similarity">
    <text evidence="5">In the N-terminal section; belongs to the AAA ATPase family.</text>
</comment>
<dbReference type="InterPro" id="IPR000642">
    <property type="entry name" value="Peptidase_M41"/>
</dbReference>
<gene>
    <name evidence="21" type="ORF">PPRIM_AZ9-3.1.T1540123</name>
</gene>
<evidence type="ECO:0000256" key="2">
    <source>
        <dbReference type="ARBA" id="ARBA00004141"/>
    </source>
</evidence>
<dbReference type="AlphaFoldDB" id="A0A8S1QCC2"/>
<comment type="subcellular location">
    <subcellularLocation>
        <location evidence="2">Membrane</location>
        <topology evidence="2">Multi-pass membrane protein</topology>
    </subcellularLocation>
    <subcellularLocation>
        <location evidence="3">Mitochondrion</location>
    </subcellularLocation>
</comment>
<feature type="compositionally biased region" description="Low complexity" evidence="18">
    <location>
        <begin position="79"/>
        <end position="89"/>
    </location>
</feature>
<keyword evidence="14 19" id="KW-1133">Transmembrane helix</keyword>
<keyword evidence="13" id="KW-0809">Transit peptide</keyword>
<feature type="coiled-coil region" evidence="17">
    <location>
        <begin position="687"/>
        <end position="714"/>
    </location>
</feature>
<comment type="cofactor">
    <cofactor evidence="1">
        <name>Zn(2+)</name>
        <dbReference type="ChEBI" id="CHEBI:29105"/>
    </cofactor>
</comment>
<keyword evidence="12" id="KW-0067">ATP-binding</keyword>
<evidence type="ECO:0000256" key="17">
    <source>
        <dbReference type="SAM" id="Coils"/>
    </source>
</evidence>
<dbReference type="InterPro" id="IPR003593">
    <property type="entry name" value="AAA+_ATPase"/>
</dbReference>
<dbReference type="GO" id="GO:0016887">
    <property type="term" value="F:ATP hydrolysis activity"/>
    <property type="evidence" value="ECO:0007669"/>
    <property type="project" value="InterPro"/>
</dbReference>
<evidence type="ECO:0000256" key="13">
    <source>
        <dbReference type="ARBA" id="ARBA00022946"/>
    </source>
</evidence>
<dbReference type="InterPro" id="IPR041569">
    <property type="entry name" value="AAA_lid_3"/>
</dbReference>
<evidence type="ECO:0000256" key="14">
    <source>
        <dbReference type="ARBA" id="ARBA00022989"/>
    </source>
</evidence>
<evidence type="ECO:0000256" key="7">
    <source>
        <dbReference type="ARBA" id="ARBA00022692"/>
    </source>
</evidence>
<evidence type="ECO:0000256" key="4">
    <source>
        <dbReference type="ARBA" id="ARBA00010044"/>
    </source>
</evidence>
<dbReference type="SMART" id="SM00382">
    <property type="entry name" value="AAA"/>
    <property type="match status" value="1"/>
</dbReference>
<evidence type="ECO:0000313" key="22">
    <source>
        <dbReference type="Proteomes" id="UP000688137"/>
    </source>
</evidence>
<keyword evidence="22" id="KW-1185">Reference proteome</keyword>
<dbReference type="GO" id="GO:0046872">
    <property type="term" value="F:metal ion binding"/>
    <property type="evidence" value="ECO:0007669"/>
    <property type="project" value="UniProtKB-KW"/>
</dbReference>
<reference evidence="21" key="1">
    <citation type="submission" date="2021-01" db="EMBL/GenBank/DDBJ databases">
        <authorList>
            <consortium name="Genoscope - CEA"/>
            <person name="William W."/>
        </authorList>
    </citation>
    <scope>NUCLEOTIDE SEQUENCE</scope>
</reference>
<feature type="transmembrane region" description="Helical" evidence="19">
    <location>
        <begin position="240"/>
        <end position="257"/>
    </location>
</feature>
<evidence type="ECO:0000256" key="12">
    <source>
        <dbReference type="ARBA" id="ARBA00022840"/>
    </source>
</evidence>
<evidence type="ECO:0000256" key="1">
    <source>
        <dbReference type="ARBA" id="ARBA00001947"/>
    </source>
</evidence>
<dbReference type="Proteomes" id="UP000688137">
    <property type="component" value="Unassembled WGS sequence"/>
</dbReference>
<organism evidence="21 22">
    <name type="scientific">Paramecium primaurelia</name>
    <dbReference type="NCBI Taxonomy" id="5886"/>
    <lineage>
        <taxon>Eukaryota</taxon>
        <taxon>Sar</taxon>
        <taxon>Alveolata</taxon>
        <taxon>Ciliophora</taxon>
        <taxon>Intramacronucleata</taxon>
        <taxon>Oligohymenophorea</taxon>
        <taxon>Peniculida</taxon>
        <taxon>Parameciidae</taxon>
        <taxon>Paramecium</taxon>
    </lineage>
</organism>
<dbReference type="NCBIfam" id="TIGR01241">
    <property type="entry name" value="FtsH_fam"/>
    <property type="match status" value="1"/>
</dbReference>
<dbReference type="FunFam" id="3.40.50.300:FF:000277">
    <property type="entry name" value="ATP-dependent zinc metalloprotease FtsH"/>
    <property type="match status" value="1"/>
</dbReference>
<feature type="compositionally biased region" description="Polar residues" evidence="18">
    <location>
        <begin position="97"/>
        <end position="119"/>
    </location>
</feature>
<evidence type="ECO:0000259" key="20">
    <source>
        <dbReference type="SMART" id="SM00382"/>
    </source>
</evidence>
<dbReference type="InterPro" id="IPR003959">
    <property type="entry name" value="ATPase_AAA_core"/>
</dbReference>
<dbReference type="Pfam" id="PF17862">
    <property type="entry name" value="AAA_lid_3"/>
    <property type="match status" value="1"/>
</dbReference>
<evidence type="ECO:0000256" key="9">
    <source>
        <dbReference type="ARBA" id="ARBA00022741"/>
    </source>
</evidence>
<keyword evidence="17" id="KW-0175">Coiled coil</keyword>
<dbReference type="EMBL" id="CAJJDM010000159">
    <property type="protein sequence ID" value="CAD8113258.1"/>
    <property type="molecule type" value="Genomic_DNA"/>
</dbReference>
<dbReference type="GO" id="GO:0004222">
    <property type="term" value="F:metalloendopeptidase activity"/>
    <property type="evidence" value="ECO:0007669"/>
    <property type="project" value="InterPro"/>
</dbReference>
<evidence type="ECO:0000256" key="6">
    <source>
        <dbReference type="ARBA" id="ARBA00022670"/>
    </source>
</evidence>
<name>A0A8S1QCC2_PARPR</name>
<dbReference type="Pfam" id="PF01434">
    <property type="entry name" value="Peptidase_M41"/>
    <property type="match status" value="1"/>
</dbReference>
<dbReference type="HAMAP" id="MF_01458">
    <property type="entry name" value="FtsH"/>
    <property type="match status" value="1"/>
</dbReference>
<dbReference type="GO" id="GO:0005524">
    <property type="term" value="F:ATP binding"/>
    <property type="evidence" value="ECO:0007669"/>
    <property type="project" value="UniProtKB-KW"/>
</dbReference>
<feature type="region of interest" description="Disordered" evidence="18">
    <location>
        <begin position="1"/>
        <end position="123"/>
    </location>
</feature>
<evidence type="ECO:0000256" key="5">
    <source>
        <dbReference type="ARBA" id="ARBA00010550"/>
    </source>
</evidence>
<proteinExistence type="inferred from homology"/>
<dbReference type="FunFam" id="1.10.8.60:FF:000019">
    <property type="entry name" value="AFG3-like AAA ATPase 2"/>
    <property type="match status" value="1"/>
</dbReference>
<evidence type="ECO:0000256" key="15">
    <source>
        <dbReference type="ARBA" id="ARBA00023049"/>
    </source>
</evidence>
<evidence type="ECO:0000256" key="16">
    <source>
        <dbReference type="ARBA" id="ARBA00023136"/>
    </source>
</evidence>
<evidence type="ECO:0000256" key="3">
    <source>
        <dbReference type="ARBA" id="ARBA00004173"/>
    </source>
</evidence>
<keyword evidence="11" id="KW-0862">Zinc</keyword>
<evidence type="ECO:0000313" key="21">
    <source>
        <dbReference type="EMBL" id="CAD8113258.1"/>
    </source>
</evidence>
<keyword evidence="16 19" id="KW-0472">Membrane</keyword>
<keyword evidence="8" id="KW-0479">Metal-binding</keyword>
<dbReference type="GO" id="GO:0004176">
    <property type="term" value="F:ATP-dependent peptidase activity"/>
    <property type="evidence" value="ECO:0007669"/>
    <property type="project" value="InterPro"/>
</dbReference>
<evidence type="ECO:0000256" key="11">
    <source>
        <dbReference type="ARBA" id="ARBA00022833"/>
    </source>
</evidence>
<feature type="domain" description="AAA+ ATPase" evidence="20">
    <location>
        <begin position="324"/>
        <end position="462"/>
    </location>
</feature>
<keyword evidence="9" id="KW-0547">Nucleotide-binding</keyword>
<feature type="compositionally biased region" description="Low complexity" evidence="18">
    <location>
        <begin position="758"/>
        <end position="785"/>
    </location>
</feature>
<evidence type="ECO:0000256" key="8">
    <source>
        <dbReference type="ARBA" id="ARBA00022723"/>
    </source>
</evidence>
<keyword evidence="7 19" id="KW-0812">Transmembrane</keyword>
<dbReference type="FunFam" id="1.20.58.760:FF:000003">
    <property type="entry name" value="AFG3-like AAA ATPase 2"/>
    <property type="match status" value="1"/>
</dbReference>
<dbReference type="GO" id="GO:0005745">
    <property type="term" value="C:m-AAA complex"/>
    <property type="evidence" value="ECO:0007669"/>
    <property type="project" value="TreeGrafter"/>
</dbReference>
<keyword evidence="15" id="KW-0482">Metalloprotease</keyword>
<dbReference type="PANTHER" id="PTHR43655:SF2">
    <property type="entry name" value="AFG3 LIKE MATRIX AAA PEPTIDASE SUBUNIT 2, ISOFORM A"/>
    <property type="match status" value="1"/>
</dbReference>
<accession>A0A8S1QCC2</accession>
<protein>
    <recommendedName>
        <fullName evidence="20">AAA+ ATPase domain-containing protein</fullName>
    </recommendedName>
</protein>
<evidence type="ECO:0000256" key="18">
    <source>
        <dbReference type="SAM" id="MobiDB-lite"/>
    </source>
</evidence>
<evidence type="ECO:0000256" key="19">
    <source>
        <dbReference type="SAM" id="Phobius"/>
    </source>
</evidence>
<feature type="compositionally biased region" description="Basic and acidic residues" evidence="18">
    <location>
        <begin position="42"/>
        <end position="76"/>
    </location>
</feature>
<dbReference type="InterPro" id="IPR005936">
    <property type="entry name" value="FtsH"/>
</dbReference>
<dbReference type="CDD" id="cd19501">
    <property type="entry name" value="RecA-like_FtsH"/>
    <property type="match status" value="1"/>
</dbReference>
<sequence>MLSKLTRISRFRPFFAFCNQKPPQGFEKFQRKSKQQQAPQEQKIENTQEDKKEEKIQENQQTKKQEEKIQRERPEEPQFEQPKQQQQQKTNERFTQEQFQFSRRDNTNNFGQKPKSTGPVQDPNDPFKQYLFMFLASAPLAYLLYKVYEEGENFISFNEFQRDYLEKQLVSSIQIQKINREIIAIIYTIEGKKKLKISDLDFFLQRIDDLKNEKYYEQSIPISFQNQDEAQETTANITKYAQILFYGGLFFIMFQFYKKMTKSLSGMAGDMMGGMAKMKSKQFEQKIKIKFKDVAGQDEAKGEIKEFVDFLKAPKKYKKLGARIPRGALLTGPPGTGKTLLAKACAGEAGVPFFYVSGSEFVEMYVGLGAARVRELFKQAKSKAPSIVFIDEIDAVGKKRNSKGSKNEERDNTLNQLLVEMDGFGTDSTVVVLAATNMRDSLDPALTRPGRFDRNIEITLPDINGRKEIFLVHLKPIKLDPSKTKEEYAKRLATLTPGFSGAEIANLCNEAAILAARQNSTYVTSYHFEQASERVMAGLEKKKFMSEEERKIVAFHESGHAVVSWFLEGGDPLLKLTIIPRSKGSLGYAQYLPNESNLQTMEELQDKICCVLGGRVSEKYFFQSITTGASDDLKRAYDYANAIITKFGMNETIGQIGYQDDQYSKDYSDKTNEIIDEEMQKLIQRCTQRTEEVVKKYEDKIKALAELLLEKESLDLQQIINLLGERPFPPKSNYKAYLDLKKVEQAEIKNEEAKEQEQITQNNEQQQQENQNESNEQEQQINQKE</sequence>
<keyword evidence="6" id="KW-0645">Protease</keyword>
<feature type="region of interest" description="Disordered" evidence="18">
    <location>
        <begin position="749"/>
        <end position="785"/>
    </location>
</feature>
<dbReference type="InterPro" id="IPR050928">
    <property type="entry name" value="ATP-dep_Zn_Metalloprotease"/>
</dbReference>
<dbReference type="PANTHER" id="PTHR43655">
    <property type="entry name" value="ATP-DEPENDENT PROTEASE"/>
    <property type="match status" value="1"/>
</dbReference>
<dbReference type="InterPro" id="IPR003960">
    <property type="entry name" value="ATPase_AAA_CS"/>
</dbReference>
<dbReference type="PROSITE" id="PS00674">
    <property type="entry name" value="AAA"/>
    <property type="match status" value="1"/>
</dbReference>
<comment type="similarity">
    <text evidence="4">In the C-terminal section; belongs to the peptidase M41 family.</text>
</comment>